<keyword evidence="3" id="KW-1185">Reference proteome</keyword>
<feature type="transmembrane region" description="Helical" evidence="1">
    <location>
        <begin position="142"/>
        <end position="163"/>
    </location>
</feature>
<feature type="transmembrane region" description="Helical" evidence="1">
    <location>
        <begin position="56"/>
        <end position="73"/>
    </location>
</feature>
<evidence type="ECO:0000313" key="2">
    <source>
        <dbReference type="EMBL" id="MDF0589805.1"/>
    </source>
</evidence>
<dbReference type="Pfam" id="PF01889">
    <property type="entry name" value="DUF63"/>
    <property type="match status" value="1"/>
</dbReference>
<feature type="transmembrane region" description="Helical" evidence="1">
    <location>
        <begin position="214"/>
        <end position="234"/>
    </location>
</feature>
<keyword evidence="1" id="KW-0472">Membrane</keyword>
<feature type="transmembrane region" description="Helical" evidence="1">
    <location>
        <begin position="85"/>
        <end position="107"/>
    </location>
</feature>
<dbReference type="PANTHER" id="PTHR40700">
    <property type="entry name" value="HYPOTHETICAL MEMBRANE PROTEIN, CONSERVED, DUF63 FAMILY"/>
    <property type="match status" value="1"/>
</dbReference>
<evidence type="ECO:0000313" key="3">
    <source>
        <dbReference type="Proteomes" id="UP001220010"/>
    </source>
</evidence>
<organism evidence="2 3">
    <name type="scientific">Candidatus Methanocrinis natronophilus</name>
    <dbReference type="NCBI Taxonomy" id="3033396"/>
    <lineage>
        <taxon>Archaea</taxon>
        <taxon>Methanobacteriati</taxon>
        <taxon>Methanobacteriota</taxon>
        <taxon>Stenosarchaea group</taxon>
        <taxon>Methanomicrobia</taxon>
        <taxon>Methanotrichales</taxon>
        <taxon>Methanotrichaceae</taxon>
        <taxon>Methanocrinis</taxon>
    </lineage>
</organism>
<comment type="caution">
    <text evidence="2">The sequence shown here is derived from an EMBL/GenBank/DDBJ whole genome shotgun (WGS) entry which is preliminary data.</text>
</comment>
<dbReference type="Proteomes" id="UP001220010">
    <property type="component" value="Unassembled WGS sequence"/>
</dbReference>
<feature type="transmembrane region" description="Helical" evidence="1">
    <location>
        <begin position="119"/>
        <end position="136"/>
    </location>
</feature>
<sequence>MGPLHPWIYEYYIDPIVYDTGYNPVNTVTWALVLGLMLIGVMRLFRRLDIRIDEPFVLSTVPYILAGSTLRVVEDADLLAAPLKYLLITPLIYFLVAAVALSALIFFKAAMKERYLSGYAAVGLCWTGANLILLASQGGGSLGIPAVIILMGSAAALAAWAVGSRLNFQLLSDRLNLLILWAHMMDATSTYVGVDWFGYHEKHVLPNFLIDLSGTALVMFPLKLLIIIPVLALIEGGLREDPSLRNLTLLALLTLGLAPALRNTIRLTLGV</sequence>
<feature type="transmembrane region" description="Helical" evidence="1">
    <location>
        <begin position="246"/>
        <end position="265"/>
    </location>
</feature>
<keyword evidence="1" id="KW-1133">Transmembrane helix</keyword>
<accession>A0ABT5X549</accession>
<keyword evidence="1" id="KW-0812">Transmembrane</keyword>
<proteinExistence type="predicted"/>
<name>A0ABT5X549_9EURY</name>
<feature type="transmembrane region" description="Helical" evidence="1">
    <location>
        <begin position="175"/>
        <end position="194"/>
    </location>
</feature>
<dbReference type="RefSeq" id="WP_316965565.1">
    <property type="nucleotide sequence ID" value="NZ_JARFPK010000003.1"/>
</dbReference>
<dbReference type="PANTHER" id="PTHR40700:SF1">
    <property type="entry name" value="DUF63 DOMAIN-CONTAINING PROTEIN"/>
    <property type="match status" value="1"/>
</dbReference>
<gene>
    <name evidence="2" type="ORF">P0O15_01245</name>
</gene>
<dbReference type="EMBL" id="JARFPK010000003">
    <property type="protein sequence ID" value="MDF0589805.1"/>
    <property type="molecule type" value="Genomic_DNA"/>
</dbReference>
<evidence type="ECO:0000256" key="1">
    <source>
        <dbReference type="SAM" id="Phobius"/>
    </source>
</evidence>
<dbReference type="InterPro" id="IPR002749">
    <property type="entry name" value="DUF63"/>
</dbReference>
<feature type="transmembrane region" description="Helical" evidence="1">
    <location>
        <begin position="27"/>
        <end position="44"/>
    </location>
</feature>
<protein>
    <submittedName>
        <fullName evidence="2">DUF63 family protein</fullName>
    </submittedName>
</protein>
<reference evidence="2 3" key="1">
    <citation type="submission" date="2023-03" db="EMBL/GenBank/DDBJ databases">
        <title>WGS of Methanotrichaceae archaeon Mx.</title>
        <authorList>
            <person name="Sorokin D.Y."/>
            <person name="Merkel A.Y."/>
        </authorList>
    </citation>
    <scope>NUCLEOTIDE SEQUENCE [LARGE SCALE GENOMIC DNA]</scope>
    <source>
        <strain evidence="2 3">Mx</strain>
    </source>
</reference>